<protein>
    <recommendedName>
        <fullName evidence="4">DUF2497 domain-containing protein</fullName>
    </recommendedName>
</protein>
<dbReference type="Pfam" id="PF10691">
    <property type="entry name" value="DUF2497"/>
    <property type="match status" value="1"/>
</dbReference>
<dbReference type="EMBL" id="JACIJP010000001">
    <property type="protein sequence ID" value="MBB6122519.1"/>
    <property type="molecule type" value="Genomic_DNA"/>
</dbReference>
<evidence type="ECO:0008006" key="4">
    <source>
        <dbReference type="Google" id="ProtNLM"/>
    </source>
</evidence>
<evidence type="ECO:0000313" key="3">
    <source>
        <dbReference type="Proteomes" id="UP000552700"/>
    </source>
</evidence>
<dbReference type="InterPro" id="IPR019632">
    <property type="entry name" value="DUF2497"/>
</dbReference>
<evidence type="ECO:0000313" key="2">
    <source>
        <dbReference type="EMBL" id="MBB6122519.1"/>
    </source>
</evidence>
<sequence>MSKEPSMEEILSSIKRIIAEDGDDAEAAVAPRERRARSARDSGKKGSVQDNPPSMVDEILELTSEAAVPYDADDSLPEIDQDVDAEFEALETAMSQNAPIKRTIKSETVTQPTAGIVSPASESAARASLATLSQMIVKPEPEGGDNTLEGLVRAMLRPLLKEWLDAHLPELVEGMVAKEIARITGRAL</sequence>
<dbReference type="AlphaFoldDB" id="A0A841IUC1"/>
<evidence type="ECO:0000256" key="1">
    <source>
        <dbReference type="SAM" id="MobiDB-lite"/>
    </source>
</evidence>
<organism evidence="2 3">
    <name type="scientific">Sphingobium subterraneum</name>
    <dbReference type="NCBI Taxonomy" id="627688"/>
    <lineage>
        <taxon>Bacteria</taxon>
        <taxon>Pseudomonadati</taxon>
        <taxon>Pseudomonadota</taxon>
        <taxon>Alphaproteobacteria</taxon>
        <taxon>Sphingomonadales</taxon>
        <taxon>Sphingomonadaceae</taxon>
        <taxon>Sphingobium</taxon>
    </lineage>
</organism>
<feature type="region of interest" description="Disordered" evidence="1">
    <location>
        <begin position="21"/>
        <end position="58"/>
    </location>
</feature>
<name>A0A841IUC1_9SPHN</name>
<gene>
    <name evidence="2" type="ORF">FHS92_000226</name>
</gene>
<dbReference type="Proteomes" id="UP000552700">
    <property type="component" value="Unassembled WGS sequence"/>
</dbReference>
<proteinExistence type="predicted"/>
<feature type="compositionally biased region" description="Basic and acidic residues" evidence="1">
    <location>
        <begin position="31"/>
        <end position="44"/>
    </location>
</feature>
<keyword evidence="3" id="KW-1185">Reference proteome</keyword>
<accession>A0A841IUC1</accession>
<comment type="caution">
    <text evidence="2">The sequence shown here is derived from an EMBL/GenBank/DDBJ whole genome shotgun (WGS) entry which is preliminary data.</text>
</comment>
<reference evidence="2 3" key="1">
    <citation type="submission" date="2020-08" db="EMBL/GenBank/DDBJ databases">
        <title>Genomic Encyclopedia of Type Strains, Phase IV (KMG-IV): sequencing the most valuable type-strain genomes for metagenomic binning, comparative biology and taxonomic classification.</title>
        <authorList>
            <person name="Goeker M."/>
        </authorList>
    </citation>
    <scope>NUCLEOTIDE SEQUENCE [LARGE SCALE GENOMIC DNA]</scope>
    <source>
        <strain evidence="2 3">DSM 102255</strain>
    </source>
</reference>